<dbReference type="InterPro" id="IPR009081">
    <property type="entry name" value="PP-bd_ACP"/>
</dbReference>
<protein>
    <submittedName>
        <fullName evidence="2">Acyl carrier protein</fullName>
    </submittedName>
</protein>
<evidence type="ECO:0000259" key="1">
    <source>
        <dbReference type="PROSITE" id="PS50075"/>
    </source>
</evidence>
<sequence length="90" mass="9196">MAETAANPAAPVAQVRELLTETLGLGARGAMLTAASPLLGALPELDSMAVATVLTALEERFGILIDDDDVSAETFETLGDLAALVARKTA</sequence>
<dbReference type="Proteomes" id="UP000298714">
    <property type="component" value="Chromosome"/>
</dbReference>
<accession>A0A4D7C150</accession>
<dbReference type="Gene3D" id="1.10.1200.10">
    <property type="entry name" value="ACP-like"/>
    <property type="match status" value="1"/>
</dbReference>
<dbReference type="Pfam" id="PF00550">
    <property type="entry name" value="PP-binding"/>
    <property type="match status" value="1"/>
</dbReference>
<dbReference type="SUPFAM" id="SSF47336">
    <property type="entry name" value="ACP-like"/>
    <property type="match status" value="1"/>
</dbReference>
<dbReference type="AlphaFoldDB" id="A0A4D7C150"/>
<dbReference type="RefSeq" id="WP_222873530.1">
    <property type="nucleotide sequence ID" value="NZ_CP039704.1"/>
</dbReference>
<organism evidence="2 3">
    <name type="scientific">Hankyongella ginsenosidimutans</name>
    <dbReference type="NCBI Taxonomy" id="1763828"/>
    <lineage>
        <taxon>Bacteria</taxon>
        <taxon>Pseudomonadati</taxon>
        <taxon>Pseudomonadota</taxon>
        <taxon>Alphaproteobacteria</taxon>
        <taxon>Sphingomonadales</taxon>
        <taxon>Sphingomonadaceae</taxon>
        <taxon>Hankyongella</taxon>
    </lineage>
</organism>
<evidence type="ECO:0000313" key="3">
    <source>
        <dbReference type="Proteomes" id="UP000298714"/>
    </source>
</evidence>
<name>A0A4D7C150_9SPHN</name>
<gene>
    <name evidence="2" type="ORF">E6W36_01360</name>
</gene>
<dbReference type="PROSITE" id="PS50075">
    <property type="entry name" value="CARRIER"/>
    <property type="match status" value="1"/>
</dbReference>
<dbReference type="EMBL" id="CP039704">
    <property type="protein sequence ID" value="QCI78771.1"/>
    <property type="molecule type" value="Genomic_DNA"/>
</dbReference>
<evidence type="ECO:0000313" key="2">
    <source>
        <dbReference type="EMBL" id="QCI78771.1"/>
    </source>
</evidence>
<dbReference type="KEGG" id="hgn:E6W36_01360"/>
<proteinExistence type="predicted"/>
<reference evidence="3" key="1">
    <citation type="submission" date="2019-04" db="EMBL/GenBank/DDBJ databases">
        <title>Complete genome sequence of Sphingomonas sp. W1-2-3.</title>
        <authorList>
            <person name="Im W.T."/>
        </authorList>
    </citation>
    <scope>NUCLEOTIDE SEQUENCE [LARGE SCALE GENOMIC DNA]</scope>
    <source>
        <strain evidence="3">W1-2-3</strain>
    </source>
</reference>
<dbReference type="InterPro" id="IPR036736">
    <property type="entry name" value="ACP-like_sf"/>
</dbReference>
<feature type="domain" description="Carrier" evidence="1">
    <location>
        <begin position="9"/>
        <end position="89"/>
    </location>
</feature>
<keyword evidence="3" id="KW-1185">Reference proteome</keyword>